<keyword evidence="3" id="KW-1185">Reference proteome</keyword>
<reference evidence="2" key="1">
    <citation type="submission" date="2020-11" db="EMBL/GenBank/DDBJ databases">
        <authorList>
            <person name="Whitehead M."/>
        </authorList>
    </citation>
    <scope>NUCLEOTIDE SEQUENCE</scope>
    <source>
        <strain evidence="2">EGII</strain>
    </source>
</reference>
<name>A0A811UF10_CERCA</name>
<evidence type="ECO:0000313" key="2">
    <source>
        <dbReference type="EMBL" id="CAD6996606.1"/>
    </source>
</evidence>
<proteinExistence type="predicted"/>
<evidence type="ECO:0000313" key="3">
    <source>
        <dbReference type="Proteomes" id="UP000606786"/>
    </source>
</evidence>
<evidence type="ECO:0000256" key="1">
    <source>
        <dbReference type="SAM" id="MobiDB-lite"/>
    </source>
</evidence>
<gene>
    <name evidence="2" type="ORF">CCAP1982_LOCUS5276</name>
</gene>
<feature type="compositionally biased region" description="Basic and acidic residues" evidence="1">
    <location>
        <begin position="38"/>
        <end position="66"/>
    </location>
</feature>
<protein>
    <submittedName>
        <fullName evidence="2">(Mediterranean fruit fly) hypothetical protein</fullName>
    </submittedName>
</protein>
<accession>A0A811UF10</accession>
<sequence length="160" mass="18091">MTGKGTQAKKNLRSGKLVEEATSTANQDISVVQENLENQERDAEAHSVSCDEERRTPLEDIRTRKETGTSIGDELFKKFKLMIFQYQMNVSRSTTDTIRAAMNTIRKEVAQLGGRISEMEKEKCWERSPGTAWAKSSMLPEEQGVEEVGDAELRTECQEE</sequence>
<dbReference type="AlphaFoldDB" id="A0A811UF10"/>
<feature type="compositionally biased region" description="Polar residues" evidence="1">
    <location>
        <begin position="21"/>
        <end position="36"/>
    </location>
</feature>
<feature type="compositionally biased region" description="Basic and acidic residues" evidence="1">
    <location>
        <begin position="151"/>
        <end position="160"/>
    </location>
</feature>
<comment type="caution">
    <text evidence="2">The sequence shown here is derived from an EMBL/GenBank/DDBJ whole genome shotgun (WGS) entry which is preliminary data.</text>
</comment>
<feature type="region of interest" description="Disordered" evidence="1">
    <location>
        <begin position="1"/>
        <end position="66"/>
    </location>
</feature>
<feature type="region of interest" description="Disordered" evidence="1">
    <location>
        <begin position="120"/>
        <end position="160"/>
    </location>
</feature>
<organism evidence="2 3">
    <name type="scientific">Ceratitis capitata</name>
    <name type="common">Mediterranean fruit fly</name>
    <name type="synonym">Tephritis capitata</name>
    <dbReference type="NCBI Taxonomy" id="7213"/>
    <lineage>
        <taxon>Eukaryota</taxon>
        <taxon>Metazoa</taxon>
        <taxon>Ecdysozoa</taxon>
        <taxon>Arthropoda</taxon>
        <taxon>Hexapoda</taxon>
        <taxon>Insecta</taxon>
        <taxon>Pterygota</taxon>
        <taxon>Neoptera</taxon>
        <taxon>Endopterygota</taxon>
        <taxon>Diptera</taxon>
        <taxon>Brachycera</taxon>
        <taxon>Muscomorpha</taxon>
        <taxon>Tephritoidea</taxon>
        <taxon>Tephritidae</taxon>
        <taxon>Ceratitis</taxon>
        <taxon>Ceratitis</taxon>
    </lineage>
</organism>
<dbReference type="EMBL" id="CAJHJT010000012">
    <property type="protein sequence ID" value="CAD6996606.1"/>
    <property type="molecule type" value="Genomic_DNA"/>
</dbReference>
<dbReference type="Proteomes" id="UP000606786">
    <property type="component" value="Unassembled WGS sequence"/>
</dbReference>